<feature type="region of interest" description="Disordered" evidence="3">
    <location>
        <begin position="58"/>
        <end position="84"/>
    </location>
</feature>
<dbReference type="InterPro" id="IPR016135">
    <property type="entry name" value="UBQ-conjugating_enzyme/RWD"/>
</dbReference>
<dbReference type="Gene3D" id="3.10.110.10">
    <property type="entry name" value="Ubiquitin Conjugating Enzyme"/>
    <property type="match status" value="1"/>
</dbReference>
<organism evidence="4 5">
    <name type="scientific">Arabis nemorensis</name>
    <dbReference type="NCBI Taxonomy" id="586526"/>
    <lineage>
        <taxon>Eukaryota</taxon>
        <taxon>Viridiplantae</taxon>
        <taxon>Streptophyta</taxon>
        <taxon>Embryophyta</taxon>
        <taxon>Tracheophyta</taxon>
        <taxon>Spermatophyta</taxon>
        <taxon>Magnoliopsida</taxon>
        <taxon>eudicotyledons</taxon>
        <taxon>Gunneridae</taxon>
        <taxon>Pentapetalae</taxon>
        <taxon>rosids</taxon>
        <taxon>malvids</taxon>
        <taxon>Brassicales</taxon>
        <taxon>Brassicaceae</taxon>
        <taxon>Arabideae</taxon>
        <taxon>Arabis</taxon>
    </lineage>
</organism>
<dbReference type="PANTHER" id="PTHR46116">
    <property type="entry name" value="(E3-INDEPENDENT) E2 UBIQUITIN-CONJUGATING ENZYME"/>
    <property type="match status" value="1"/>
</dbReference>
<evidence type="ECO:0000256" key="1">
    <source>
        <dbReference type="ARBA" id="ARBA00022679"/>
    </source>
</evidence>
<dbReference type="PANTHER" id="PTHR46116:SF19">
    <property type="entry name" value="UBIQUITIN-CONJUGATING ENZYME FAMILY PROTEIN"/>
    <property type="match status" value="1"/>
</dbReference>
<dbReference type="SUPFAM" id="SSF54495">
    <property type="entry name" value="UBC-like"/>
    <property type="match status" value="1"/>
</dbReference>
<proteinExistence type="predicted"/>
<evidence type="ECO:0000256" key="2">
    <source>
        <dbReference type="ARBA" id="ARBA00022786"/>
    </source>
</evidence>
<comment type="caution">
    <text evidence="4">The sequence shown here is derived from an EMBL/GenBank/DDBJ whole genome shotgun (WGS) entry which is preliminary data.</text>
</comment>
<feature type="compositionally biased region" description="Basic and acidic residues" evidence="3">
    <location>
        <begin position="67"/>
        <end position="84"/>
    </location>
</feature>
<dbReference type="AlphaFoldDB" id="A0A565B9C5"/>
<reference evidence="4" key="1">
    <citation type="submission" date="2019-07" db="EMBL/GenBank/DDBJ databases">
        <authorList>
            <person name="Dittberner H."/>
        </authorList>
    </citation>
    <scope>NUCLEOTIDE SEQUENCE [LARGE SCALE GENOMIC DNA]</scope>
</reference>
<protein>
    <submittedName>
        <fullName evidence="4">Uncharacterized protein</fullName>
    </submittedName>
</protein>
<evidence type="ECO:0000256" key="3">
    <source>
        <dbReference type="SAM" id="MobiDB-lite"/>
    </source>
</evidence>
<keyword evidence="5" id="KW-1185">Reference proteome</keyword>
<dbReference type="EMBL" id="CABITT030000003">
    <property type="protein sequence ID" value="VVA97415.1"/>
    <property type="molecule type" value="Genomic_DNA"/>
</dbReference>
<evidence type="ECO:0000313" key="4">
    <source>
        <dbReference type="EMBL" id="VVA97415.1"/>
    </source>
</evidence>
<sequence length="392" mass="46175">MSSHGPTSSCERRYNKVMTKGIDVNSSSDSDDDRACSKPRLLLGEQFRSNSAHQFRRRAEKVWASPGDKEEAVPEKRTPESKSVSEEKVGDIIHLDRTNYFIIDIFEKEIMELGDKVDLNYKRFNKFEVVDGDAPRDHHFYNNRCCYSPWCCVRAGETIEKEWRILERKLASMEKQGVSFFSRTYKERKELMRVVVTVTKGDSISHSLFFFDVKFPTEYPMQAPSVFYHPYGLPLSTPGTVKPLRPKFCYNIVDVFLHIQELVLLNTNQSCHQMLDMLKRPLKGFEDFVTGHFRKKGALILRKMMEEMDMGKERDRNMFWKMYIAFEDNKSYCEHLLNSDLKEELKRFKEKEYSLSEHYSSSSTYFPVISRFDDVKKTSKSQILWNRLPFLF</sequence>
<name>A0A565B9C5_9BRAS</name>
<dbReference type="GO" id="GO:0061631">
    <property type="term" value="F:ubiquitin conjugating enzyme activity"/>
    <property type="evidence" value="ECO:0007669"/>
    <property type="project" value="TreeGrafter"/>
</dbReference>
<feature type="region of interest" description="Disordered" evidence="3">
    <location>
        <begin position="1"/>
        <end position="36"/>
    </location>
</feature>
<gene>
    <name evidence="4" type="ORF">ANE_LOCUS7860</name>
</gene>
<keyword evidence="2" id="KW-0833">Ubl conjugation pathway</keyword>
<evidence type="ECO:0000313" key="5">
    <source>
        <dbReference type="Proteomes" id="UP000489600"/>
    </source>
</evidence>
<accession>A0A565B9C5</accession>
<dbReference type="Proteomes" id="UP000489600">
    <property type="component" value="Unassembled WGS sequence"/>
</dbReference>
<dbReference type="OrthoDB" id="47801at2759"/>
<keyword evidence="1" id="KW-0808">Transferase</keyword>